<keyword evidence="3" id="KW-1185">Reference proteome</keyword>
<dbReference type="EMBL" id="BPVZ01000282">
    <property type="protein sequence ID" value="GKV49073.1"/>
    <property type="molecule type" value="Genomic_DNA"/>
</dbReference>
<feature type="region of interest" description="Disordered" evidence="1">
    <location>
        <begin position="39"/>
        <end position="58"/>
    </location>
</feature>
<name>A0AAV5MGK5_9ROSI</name>
<dbReference type="Proteomes" id="UP001054252">
    <property type="component" value="Unassembled WGS sequence"/>
</dbReference>
<evidence type="ECO:0000313" key="3">
    <source>
        <dbReference type="Proteomes" id="UP001054252"/>
    </source>
</evidence>
<proteinExistence type="predicted"/>
<dbReference type="PANTHER" id="PTHR35318:SF2">
    <property type="entry name" value="OS08G0138900 PROTEIN"/>
    <property type="match status" value="1"/>
</dbReference>
<reference evidence="2 3" key="1">
    <citation type="journal article" date="2021" name="Commun. Biol.">
        <title>The genome of Shorea leprosula (Dipterocarpaceae) highlights the ecological relevance of drought in aseasonal tropical rainforests.</title>
        <authorList>
            <person name="Ng K.K.S."/>
            <person name="Kobayashi M.J."/>
            <person name="Fawcett J.A."/>
            <person name="Hatakeyama M."/>
            <person name="Paape T."/>
            <person name="Ng C.H."/>
            <person name="Ang C.C."/>
            <person name="Tnah L.H."/>
            <person name="Lee C.T."/>
            <person name="Nishiyama T."/>
            <person name="Sese J."/>
            <person name="O'Brien M.J."/>
            <person name="Copetti D."/>
            <person name="Mohd Noor M.I."/>
            <person name="Ong R.C."/>
            <person name="Putra M."/>
            <person name="Sireger I.Z."/>
            <person name="Indrioko S."/>
            <person name="Kosugi Y."/>
            <person name="Izuno A."/>
            <person name="Isagi Y."/>
            <person name="Lee S.L."/>
            <person name="Shimizu K.K."/>
        </authorList>
    </citation>
    <scope>NUCLEOTIDE SEQUENCE [LARGE SCALE GENOMIC DNA]</scope>
    <source>
        <strain evidence="2">214</strain>
    </source>
</reference>
<gene>
    <name evidence="2" type="ORF">SLEP1_g55844</name>
</gene>
<evidence type="ECO:0000256" key="1">
    <source>
        <dbReference type="SAM" id="MobiDB-lite"/>
    </source>
</evidence>
<sequence>MKFLLEFVSWCGRPVSLSEDCRSREATVTIEKEERSLRSSEAEVRRNRRRKRGRVGSSSVFRQASAVANWKPSLYAISEEKIVMVEGEKSLTKLKAE</sequence>
<comment type="caution">
    <text evidence="2">The sequence shown here is derived from an EMBL/GenBank/DDBJ whole genome shotgun (WGS) entry which is preliminary data.</text>
</comment>
<feature type="non-terminal residue" evidence="2">
    <location>
        <position position="97"/>
    </location>
</feature>
<evidence type="ECO:0000313" key="2">
    <source>
        <dbReference type="EMBL" id="GKV49073.1"/>
    </source>
</evidence>
<dbReference type="AlphaFoldDB" id="A0AAV5MGK5"/>
<protein>
    <submittedName>
        <fullName evidence="2">Uncharacterized protein</fullName>
    </submittedName>
</protein>
<accession>A0AAV5MGK5</accession>
<dbReference type="PANTHER" id="PTHR35318">
    <property type="entry name" value="BNAA10G08410D PROTEIN"/>
    <property type="match status" value="1"/>
</dbReference>
<organism evidence="2 3">
    <name type="scientific">Rubroshorea leprosula</name>
    <dbReference type="NCBI Taxonomy" id="152421"/>
    <lineage>
        <taxon>Eukaryota</taxon>
        <taxon>Viridiplantae</taxon>
        <taxon>Streptophyta</taxon>
        <taxon>Embryophyta</taxon>
        <taxon>Tracheophyta</taxon>
        <taxon>Spermatophyta</taxon>
        <taxon>Magnoliopsida</taxon>
        <taxon>eudicotyledons</taxon>
        <taxon>Gunneridae</taxon>
        <taxon>Pentapetalae</taxon>
        <taxon>rosids</taxon>
        <taxon>malvids</taxon>
        <taxon>Malvales</taxon>
        <taxon>Dipterocarpaceae</taxon>
        <taxon>Rubroshorea</taxon>
    </lineage>
</organism>